<dbReference type="EMBL" id="GFPF01001532">
    <property type="protein sequence ID" value="MAA12678.1"/>
    <property type="molecule type" value="Transcribed_RNA"/>
</dbReference>
<protein>
    <submittedName>
        <fullName evidence="1">Uncharacterized protein</fullName>
    </submittedName>
</protein>
<evidence type="ECO:0000313" key="1">
    <source>
        <dbReference type="EMBL" id="MAA12678.1"/>
    </source>
</evidence>
<proteinExistence type="predicted"/>
<dbReference type="AlphaFoldDB" id="A0A224Y548"/>
<organism evidence="1">
    <name type="scientific">Rhipicephalus zambeziensis</name>
    <dbReference type="NCBI Taxonomy" id="60191"/>
    <lineage>
        <taxon>Eukaryota</taxon>
        <taxon>Metazoa</taxon>
        <taxon>Ecdysozoa</taxon>
        <taxon>Arthropoda</taxon>
        <taxon>Chelicerata</taxon>
        <taxon>Arachnida</taxon>
        <taxon>Acari</taxon>
        <taxon>Parasitiformes</taxon>
        <taxon>Ixodida</taxon>
        <taxon>Ixodoidea</taxon>
        <taxon>Ixodidae</taxon>
        <taxon>Rhipicephalinae</taxon>
        <taxon>Rhipicephalus</taxon>
        <taxon>Rhipicephalus</taxon>
    </lineage>
</organism>
<accession>A0A224Y548</accession>
<reference evidence="1" key="1">
    <citation type="journal article" date="2017" name="Parasit. Vectors">
        <title>Sialotranscriptomics of Rhipicephalus zambeziensis reveals intricate expression profiles of secretory proteins and suggests tight temporal transcriptional regulation during blood-feeding.</title>
        <authorList>
            <person name="de Castro M.H."/>
            <person name="de Klerk D."/>
            <person name="Pienaar R."/>
            <person name="Rees D.J.G."/>
            <person name="Mans B.J."/>
        </authorList>
    </citation>
    <scope>NUCLEOTIDE SEQUENCE</scope>
    <source>
        <tissue evidence="1">Salivary glands</tissue>
    </source>
</reference>
<name>A0A224Y548_9ACAR</name>
<sequence length="112" mass="12891">MWQCKEVGMKRKGDYIFFRFETNVSSKVELTGAPCVTKHLFKSFFATKVVWLCYKTSLHRAISAMQYLLHDGLPRSVCVRRLCCFGVLRFAIYGTAKLMCGSNSVLVLYIYI</sequence>